<reference evidence="1" key="1">
    <citation type="submission" date="2025-08" db="UniProtKB">
        <authorList>
            <consortium name="Ensembl"/>
        </authorList>
    </citation>
    <scope>IDENTIFICATION</scope>
</reference>
<evidence type="ECO:0000313" key="2">
    <source>
        <dbReference type="Proteomes" id="UP000694569"/>
    </source>
</evidence>
<evidence type="ECO:0000313" key="1">
    <source>
        <dbReference type="Ensembl" id="ENSLLEP00000040758.1"/>
    </source>
</evidence>
<reference evidence="1" key="2">
    <citation type="submission" date="2025-09" db="UniProtKB">
        <authorList>
            <consortium name="Ensembl"/>
        </authorList>
    </citation>
    <scope>IDENTIFICATION</scope>
</reference>
<proteinExistence type="predicted"/>
<dbReference type="AlphaFoldDB" id="A0A8C5QPJ2"/>
<organism evidence="1 2">
    <name type="scientific">Leptobrachium leishanense</name>
    <name type="common">Leishan spiny toad</name>
    <dbReference type="NCBI Taxonomy" id="445787"/>
    <lineage>
        <taxon>Eukaryota</taxon>
        <taxon>Metazoa</taxon>
        <taxon>Chordata</taxon>
        <taxon>Craniata</taxon>
        <taxon>Vertebrata</taxon>
        <taxon>Euteleostomi</taxon>
        <taxon>Amphibia</taxon>
        <taxon>Batrachia</taxon>
        <taxon>Anura</taxon>
        <taxon>Pelobatoidea</taxon>
        <taxon>Megophryidae</taxon>
        <taxon>Leptobrachium</taxon>
    </lineage>
</organism>
<accession>A0A8C5QPJ2</accession>
<name>A0A8C5QPJ2_9ANUR</name>
<keyword evidence="2" id="KW-1185">Reference proteome</keyword>
<sequence>GRTLYFVCHMLVFDGFTIYTLCGRHVDIFRCLAQGHFCNRSQCPDQVTSVNATSLPDP</sequence>
<dbReference type="Proteomes" id="UP000694569">
    <property type="component" value="Unplaced"/>
</dbReference>
<protein>
    <submittedName>
        <fullName evidence="1">Uncharacterized protein</fullName>
    </submittedName>
</protein>
<dbReference type="Ensembl" id="ENSLLET00000042410.1">
    <property type="protein sequence ID" value="ENSLLEP00000040758.1"/>
    <property type="gene ID" value="ENSLLEG00000025926.1"/>
</dbReference>